<evidence type="ECO:0000313" key="1">
    <source>
        <dbReference type="EMBL" id="GJG28303.1"/>
    </source>
</evidence>
<gene>
    <name evidence="1" type="ORF">PRRU23_20030</name>
</gene>
<dbReference type="Proteomes" id="UP000887043">
    <property type="component" value="Unassembled WGS sequence"/>
</dbReference>
<accession>A0AA37HYV7</accession>
<comment type="caution">
    <text evidence="1">The sequence shown here is derived from an EMBL/GenBank/DDBJ whole genome shotgun (WGS) entry which is preliminary data.</text>
</comment>
<evidence type="ECO:0000313" key="2">
    <source>
        <dbReference type="Proteomes" id="UP000887043"/>
    </source>
</evidence>
<sequence>MKKYYSLYPKENKEGASAFLSDDVTMPCKIIHDSDGLLQLPYDLTLYCIRVTHDGLQISQDFSGLKEIWLDYLPNNQAWPLFSSQLKKCVDTCLTGQEKLQWIRCHVVYNHEVRNYYIPMFHEQFDILDESKCIFAGNGRIIKRVYSQSKIQKYSIFPIPNMDNWWEILPTLFVSDDIRKNIKKANLTGVALKSAPISC</sequence>
<reference evidence="1" key="1">
    <citation type="submission" date="2021-08" db="EMBL/GenBank/DDBJ databases">
        <title>Prevotella lacticifex sp. nov., isolated from rumen of cow.</title>
        <authorList>
            <person name="Shinkai T."/>
            <person name="Ikeyama N."/>
            <person name="Kumagai M."/>
            <person name="Ohmori H."/>
            <person name="Sakamoto M."/>
            <person name="Ohkuma M."/>
            <person name="Mitsumori M."/>
        </authorList>
    </citation>
    <scope>NUCLEOTIDE SEQUENCE</scope>
    <source>
        <strain evidence="1">DSM 11371</strain>
    </source>
</reference>
<proteinExistence type="predicted"/>
<dbReference type="RefSeq" id="WP_074803399.1">
    <property type="nucleotide sequence ID" value="NZ_BPTR01000001.1"/>
</dbReference>
<name>A0AA37HYV7_SEGBR</name>
<dbReference type="AlphaFoldDB" id="A0AA37HYV7"/>
<organism evidence="1 2">
    <name type="scientific">Segatella bryantii</name>
    <name type="common">Prevotella bryantii</name>
    <dbReference type="NCBI Taxonomy" id="77095"/>
    <lineage>
        <taxon>Bacteria</taxon>
        <taxon>Pseudomonadati</taxon>
        <taxon>Bacteroidota</taxon>
        <taxon>Bacteroidia</taxon>
        <taxon>Bacteroidales</taxon>
        <taxon>Prevotellaceae</taxon>
        <taxon>Segatella</taxon>
    </lineage>
</organism>
<protein>
    <submittedName>
        <fullName evidence="1">Uncharacterized protein</fullName>
    </submittedName>
</protein>
<dbReference type="EMBL" id="BPTR01000001">
    <property type="protein sequence ID" value="GJG28303.1"/>
    <property type="molecule type" value="Genomic_DNA"/>
</dbReference>